<dbReference type="SUPFAM" id="SSF55021">
    <property type="entry name" value="ACT-like"/>
    <property type="match status" value="2"/>
</dbReference>
<dbReference type="PIRSF" id="PIRSF000726">
    <property type="entry name" value="Asp_kin"/>
    <property type="match status" value="1"/>
</dbReference>
<evidence type="ECO:0000256" key="12">
    <source>
        <dbReference type="PIRSR" id="PIRSR000726-1"/>
    </source>
</evidence>
<dbReference type="GO" id="GO:0005829">
    <property type="term" value="C:cytosol"/>
    <property type="evidence" value="ECO:0007669"/>
    <property type="project" value="TreeGrafter"/>
</dbReference>
<dbReference type="GO" id="GO:0009090">
    <property type="term" value="P:homoserine biosynthetic process"/>
    <property type="evidence" value="ECO:0007669"/>
    <property type="project" value="TreeGrafter"/>
</dbReference>
<organism evidence="16 17">
    <name type="scientific">Candidatus Acidulodesulfobacterium ferriphilum</name>
    <dbReference type="NCBI Taxonomy" id="2597223"/>
    <lineage>
        <taxon>Bacteria</taxon>
        <taxon>Deltaproteobacteria</taxon>
        <taxon>Candidatus Acidulodesulfobacterales</taxon>
        <taxon>Candidatus Acidulodesulfobacterium</taxon>
    </lineage>
</organism>
<dbReference type="InterPro" id="IPR001048">
    <property type="entry name" value="Asp/Glu/Uridylate_kinase"/>
</dbReference>
<dbReference type="Pfam" id="PF00696">
    <property type="entry name" value="AA_kinase"/>
    <property type="match status" value="1"/>
</dbReference>
<dbReference type="GO" id="GO:0009088">
    <property type="term" value="P:threonine biosynthetic process"/>
    <property type="evidence" value="ECO:0007669"/>
    <property type="project" value="UniProtKB-UniPathway"/>
</dbReference>
<name>A0A519BBF1_9DELT</name>
<dbReference type="CDD" id="cd04261">
    <property type="entry name" value="AAK_AKii-LysC-BS"/>
    <property type="match status" value="1"/>
</dbReference>
<dbReference type="FunFam" id="3.40.1160.10:FF:000002">
    <property type="entry name" value="Aspartokinase"/>
    <property type="match status" value="1"/>
</dbReference>
<dbReference type="PANTHER" id="PTHR21499">
    <property type="entry name" value="ASPARTATE KINASE"/>
    <property type="match status" value="1"/>
</dbReference>
<evidence type="ECO:0000256" key="11">
    <source>
        <dbReference type="ARBA" id="ARBA00047872"/>
    </source>
</evidence>
<sequence length="417" mass="45121">MALIVQKFGGTSMGSIDRIKQVAGRVIKEKQNNNDVVVVVSAMSGETNRLLDLAMKMGGKYDDIETDMIISSGEQVSSGLLSIALRNEGYDAVPLLGHQVRITTDESHGKARISAIDDHNIRTGLKSGKIVVIAGFQGIDSNGFITTLGRGGSDTTAVAVAAAIKADRCDIYTDVDGVYTADPQVVPDARRLDVVYFDEMIEMSSLGAKVLQIRSVEFAMKYKVNLFVKSTFAEGPGTQIKFLGDEENMEELQVSSVACDKDEAKISIRGIPDKPGIAAKIFSKISDANIVVDMIIQNISVHGLTDLTFTVSKKDLKNAIDITNRVAKELNAEEVISDDKIAKISVIGVGMKNHYGTASTMFSVLSKENINIMMISTSEIKISCIIDAKYAELATRILHEAFNLGKSTDNGKLEKNK</sequence>
<reference evidence="16 17" key="1">
    <citation type="submission" date="2019-01" db="EMBL/GenBank/DDBJ databases">
        <title>Insights into ecological role of a new deltaproteobacterial order Candidatus Sinidesulfobacterales (Sva0485) by metagenomics and metatranscriptomics.</title>
        <authorList>
            <person name="Tan S."/>
            <person name="Liu J."/>
            <person name="Fang Y."/>
            <person name="Hedlund B.P."/>
            <person name="Lian Z.H."/>
            <person name="Huang L.Y."/>
            <person name="Li J.T."/>
            <person name="Huang L.N."/>
            <person name="Li W.J."/>
            <person name="Jiang H.C."/>
            <person name="Dong H.L."/>
            <person name="Shu W.S."/>
        </authorList>
    </citation>
    <scope>NUCLEOTIDE SEQUENCE [LARGE SCALE GENOMIC DNA]</scope>
    <source>
        <strain evidence="16">AP3</strain>
    </source>
</reference>
<dbReference type="InterPro" id="IPR041740">
    <property type="entry name" value="AKii-LysC-BS"/>
</dbReference>
<keyword evidence="7 12" id="KW-0547">Nucleotide-binding</keyword>
<evidence type="ECO:0000256" key="14">
    <source>
        <dbReference type="RuleBase" id="RU004249"/>
    </source>
</evidence>
<feature type="binding site" evidence="12">
    <location>
        <begin position="209"/>
        <end position="210"/>
    </location>
    <ligand>
        <name>ATP</name>
        <dbReference type="ChEBI" id="CHEBI:30616"/>
    </ligand>
</feature>
<evidence type="ECO:0000256" key="5">
    <source>
        <dbReference type="ARBA" id="ARBA00022605"/>
    </source>
</evidence>
<evidence type="ECO:0000256" key="6">
    <source>
        <dbReference type="ARBA" id="ARBA00022679"/>
    </source>
</evidence>
<feature type="binding site" evidence="12">
    <location>
        <position position="47"/>
    </location>
    <ligand>
        <name>substrate</name>
    </ligand>
</feature>
<dbReference type="InterPro" id="IPR005260">
    <property type="entry name" value="Asp_kin_monofn"/>
</dbReference>
<dbReference type="CDD" id="cd04923">
    <property type="entry name" value="ACT_AK-LysC-DapG-like_2"/>
    <property type="match status" value="1"/>
</dbReference>
<dbReference type="PROSITE" id="PS51671">
    <property type="entry name" value="ACT"/>
    <property type="match status" value="1"/>
</dbReference>
<protein>
    <recommendedName>
        <fullName evidence="13">Aspartokinase</fullName>
        <ecNumber evidence="13">2.7.2.4</ecNumber>
    </recommendedName>
</protein>
<dbReference type="UniPathway" id="UPA00051">
    <property type="reaction ID" value="UER00462"/>
</dbReference>
<evidence type="ECO:0000256" key="8">
    <source>
        <dbReference type="ARBA" id="ARBA00022777"/>
    </source>
</evidence>
<dbReference type="InterPro" id="IPR054352">
    <property type="entry name" value="ACT_Aspartokinase"/>
</dbReference>
<feature type="binding site" evidence="12">
    <location>
        <position position="179"/>
    </location>
    <ligand>
        <name>ATP</name>
        <dbReference type="ChEBI" id="CHEBI:30616"/>
    </ligand>
</feature>
<comment type="pathway">
    <text evidence="2 14">Amino-acid biosynthesis; L-methionine biosynthesis via de novo pathway; L-homoserine from L-aspartate: step 1/3.</text>
</comment>
<evidence type="ECO:0000313" key="17">
    <source>
        <dbReference type="Proteomes" id="UP000320813"/>
    </source>
</evidence>
<keyword evidence="8 13" id="KW-0418">Kinase</keyword>
<dbReference type="UniPathway" id="UPA00034">
    <property type="reaction ID" value="UER00015"/>
</dbReference>
<feature type="domain" description="ACT" evidence="15">
    <location>
        <begin position="266"/>
        <end position="349"/>
    </location>
</feature>
<evidence type="ECO:0000256" key="2">
    <source>
        <dbReference type="ARBA" id="ARBA00004986"/>
    </source>
</evidence>
<keyword evidence="6 13" id="KW-0808">Transferase</keyword>
<keyword evidence="5 14" id="KW-0028">Amino-acid biosynthesis</keyword>
<dbReference type="EMBL" id="SGBD01000002">
    <property type="protein sequence ID" value="RZD14612.1"/>
    <property type="molecule type" value="Genomic_DNA"/>
</dbReference>
<dbReference type="CDD" id="cd04913">
    <property type="entry name" value="ACT_AKii-LysC-BS-like_1"/>
    <property type="match status" value="1"/>
</dbReference>
<dbReference type="InterPro" id="IPR018042">
    <property type="entry name" value="Aspartate_kinase_CS"/>
</dbReference>
<evidence type="ECO:0000313" key="16">
    <source>
        <dbReference type="EMBL" id="RZD14612.1"/>
    </source>
</evidence>
<comment type="pathway">
    <text evidence="1 14">Amino-acid biosynthesis; L-lysine biosynthesis via DAP pathway; (S)-tetrahydrodipicolinate from L-aspartate: step 1/4.</text>
</comment>
<dbReference type="AlphaFoldDB" id="A0A519BBF1"/>
<comment type="catalytic activity">
    <reaction evidence="11 13">
        <text>L-aspartate + ATP = 4-phospho-L-aspartate + ADP</text>
        <dbReference type="Rhea" id="RHEA:23776"/>
        <dbReference type="ChEBI" id="CHEBI:29991"/>
        <dbReference type="ChEBI" id="CHEBI:30616"/>
        <dbReference type="ChEBI" id="CHEBI:57535"/>
        <dbReference type="ChEBI" id="CHEBI:456216"/>
        <dbReference type="EC" id="2.7.2.4"/>
    </reaction>
</comment>
<evidence type="ECO:0000256" key="4">
    <source>
        <dbReference type="ARBA" id="ARBA00010122"/>
    </source>
</evidence>
<dbReference type="NCBIfam" id="NF005154">
    <property type="entry name" value="PRK06635.1-2"/>
    <property type="match status" value="1"/>
</dbReference>
<comment type="pathway">
    <text evidence="3 14">Amino-acid biosynthesis; L-threonine biosynthesis; L-threonine from L-aspartate: step 1/5.</text>
</comment>
<dbReference type="InterPro" id="IPR002912">
    <property type="entry name" value="ACT_dom"/>
</dbReference>
<gene>
    <name evidence="16" type="ORF">EVJ47_05450</name>
</gene>
<dbReference type="InterPro" id="IPR001341">
    <property type="entry name" value="Asp_kinase"/>
</dbReference>
<dbReference type="FunFam" id="3.30.2130.10:FF:000002">
    <property type="entry name" value="Aspartokinase"/>
    <property type="match status" value="1"/>
</dbReference>
<comment type="caution">
    <text evidence="16">The sequence shown here is derived from an EMBL/GenBank/DDBJ whole genome shotgun (WGS) entry which is preliminary data.</text>
</comment>
<evidence type="ECO:0000256" key="1">
    <source>
        <dbReference type="ARBA" id="ARBA00004766"/>
    </source>
</evidence>
<feature type="binding site" evidence="12">
    <location>
        <position position="74"/>
    </location>
    <ligand>
        <name>substrate</name>
    </ligand>
</feature>
<dbReference type="Gene3D" id="3.40.1160.10">
    <property type="entry name" value="Acetylglutamate kinase-like"/>
    <property type="match status" value="1"/>
</dbReference>
<feature type="binding site" evidence="12">
    <location>
        <begin position="7"/>
        <end position="10"/>
    </location>
    <ligand>
        <name>ATP</name>
        <dbReference type="ChEBI" id="CHEBI:30616"/>
    </ligand>
</feature>
<dbReference type="Pfam" id="PF22468">
    <property type="entry name" value="ACT_9"/>
    <property type="match status" value="2"/>
</dbReference>
<dbReference type="NCBIfam" id="TIGR00656">
    <property type="entry name" value="asp_kin_monofn"/>
    <property type="match status" value="1"/>
</dbReference>
<evidence type="ECO:0000256" key="7">
    <source>
        <dbReference type="ARBA" id="ARBA00022741"/>
    </source>
</evidence>
<dbReference type="NCBIfam" id="TIGR00657">
    <property type="entry name" value="asp_kinases"/>
    <property type="match status" value="1"/>
</dbReference>
<dbReference type="PANTHER" id="PTHR21499:SF3">
    <property type="entry name" value="ASPARTOKINASE"/>
    <property type="match status" value="1"/>
</dbReference>
<evidence type="ECO:0000256" key="10">
    <source>
        <dbReference type="ARBA" id="ARBA00023154"/>
    </source>
</evidence>
<dbReference type="GO" id="GO:0005524">
    <property type="term" value="F:ATP binding"/>
    <property type="evidence" value="ECO:0007669"/>
    <property type="project" value="UniProtKB-KW"/>
</dbReference>
<evidence type="ECO:0000256" key="13">
    <source>
        <dbReference type="RuleBase" id="RU003448"/>
    </source>
</evidence>
<dbReference type="Proteomes" id="UP000320813">
    <property type="component" value="Unassembled WGS sequence"/>
</dbReference>
<keyword evidence="10" id="KW-0457">Lysine biosynthesis</keyword>
<dbReference type="NCBIfam" id="NF005155">
    <property type="entry name" value="PRK06635.1-4"/>
    <property type="match status" value="1"/>
</dbReference>
<evidence type="ECO:0000256" key="9">
    <source>
        <dbReference type="ARBA" id="ARBA00022840"/>
    </source>
</evidence>
<dbReference type="GO" id="GO:0004072">
    <property type="term" value="F:aspartate kinase activity"/>
    <property type="evidence" value="ECO:0007669"/>
    <property type="project" value="UniProtKB-EC"/>
</dbReference>
<proteinExistence type="inferred from homology"/>
<dbReference type="PROSITE" id="PS00324">
    <property type="entry name" value="ASPARTOKINASE"/>
    <property type="match status" value="1"/>
</dbReference>
<dbReference type="UniPathway" id="UPA00050">
    <property type="reaction ID" value="UER00461"/>
</dbReference>
<comment type="similarity">
    <text evidence="4 13">Belongs to the aspartokinase family.</text>
</comment>
<dbReference type="Gene3D" id="3.30.2130.10">
    <property type="entry name" value="VC0802-like"/>
    <property type="match status" value="1"/>
</dbReference>
<dbReference type="InterPro" id="IPR045865">
    <property type="entry name" value="ACT-like_dom_sf"/>
</dbReference>
<evidence type="ECO:0000259" key="15">
    <source>
        <dbReference type="PROSITE" id="PS51671"/>
    </source>
</evidence>
<dbReference type="EC" id="2.7.2.4" evidence="13"/>
<dbReference type="GO" id="GO:0009089">
    <property type="term" value="P:lysine biosynthetic process via diaminopimelate"/>
    <property type="evidence" value="ECO:0007669"/>
    <property type="project" value="UniProtKB-UniPathway"/>
</dbReference>
<feature type="binding site" evidence="12">
    <location>
        <begin position="173"/>
        <end position="174"/>
    </location>
    <ligand>
        <name>ATP</name>
        <dbReference type="ChEBI" id="CHEBI:30616"/>
    </ligand>
</feature>
<dbReference type="InterPro" id="IPR036393">
    <property type="entry name" value="AceGlu_kinase-like_sf"/>
</dbReference>
<keyword evidence="9 12" id="KW-0067">ATP-binding</keyword>
<dbReference type="SUPFAM" id="SSF53633">
    <property type="entry name" value="Carbamate kinase-like"/>
    <property type="match status" value="1"/>
</dbReference>
<evidence type="ECO:0000256" key="3">
    <source>
        <dbReference type="ARBA" id="ARBA00005139"/>
    </source>
</evidence>
<accession>A0A519BBF1</accession>